<reference evidence="2" key="1">
    <citation type="submission" date="2014-09" db="EMBL/GenBank/DDBJ databases">
        <authorList>
            <person name="Magalhaes I.L.F."/>
            <person name="Oliveira U."/>
            <person name="Santos F.R."/>
            <person name="Vidigal T.H.D.A."/>
            <person name="Brescovit A.D."/>
            <person name="Santos A.J."/>
        </authorList>
    </citation>
    <scope>NUCLEOTIDE SEQUENCE</scope>
    <source>
        <tissue evidence="2">Shoot tissue taken approximately 20 cm above the soil surface</tissue>
    </source>
</reference>
<feature type="chain" id="PRO_5012678094" evidence="1">
    <location>
        <begin position="16"/>
        <end position="46"/>
    </location>
</feature>
<proteinExistence type="predicted"/>
<evidence type="ECO:0000256" key="1">
    <source>
        <dbReference type="SAM" id="SignalP"/>
    </source>
</evidence>
<reference evidence="2" key="2">
    <citation type="journal article" date="2015" name="Data Brief">
        <title>Shoot transcriptome of the giant reed, Arundo donax.</title>
        <authorList>
            <person name="Barrero R.A."/>
            <person name="Guerrero F.D."/>
            <person name="Moolhuijzen P."/>
            <person name="Goolsby J.A."/>
            <person name="Tidwell J."/>
            <person name="Bellgard S.E."/>
            <person name="Bellgard M.I."/>
        </authorList>
    </citation>
    <scope>NUCLEOTIDE SEQUENCE</scope>
    <source>
        <tissue evidence="2">Shoot tissue taken approximately 20 cm above the soil surface</tissue>
    </source>
</reference>
<sequence length="46" mass="5224">MLLLIWLSSCGCNNCWNPRSHMSCLPSLSSVLYFSKILLDKLSADY</sequence>
<evidence type="ECO:0000313" key="2">
    <source>
        <dbReference type="EMBL" id="JAD68782.1"/>
    </source>
</evidence>
<organism evidence="2">
    <name type="scientific">Arundo donax</name>
    <name type="common">Giant reed</name>
    <name type="synonym">Donax arundinaceus</name>
    <dbReference type="NCBI Taxonomy" id="35708"/>
    <lineage>
        <taxon>Eukaryota</taxon>
        <taxon>Viridiplantae</taxon>
        <taxon>Streptophyta</taxon>
        <taxon>Embryophyta</taxon>
        <taxon>Tracheophyta</taxon>
        <taxon>Spermatophyta</taxon>
        <taxon>Magnoliopsida</taxon>
        <taxon>Liliopsida</taxon>
        <taxon>Poales</taxon>
        <taxon>Poaceae</taxon>
        <taxon>PACMAD clade</taxon>
        <taxon>Arundinoideae</taxon>
        <taxon>Arundineae</taxon>
        <taxon>Arundo</taxon>
    </lineage>
</organism>
<dbReference type="AlphaFoldDB" id="A0A0A9CB87"/>
<dbReference type="EMBL" id="GBRH01229113">
    <property type="protein sequence ID" value="JAD68782.1"/>
    <property type="molecule type" value="Transcribed_RNA"/>
</dbReference>
<name>A0A0A9CB87_ARUDO</name>
<feature type="signal peptide" evidence="1">
    <location>
        <begin position="1"/>
        <end position="15"/>
    </location>
</feature>
<accession>A0A0A9CB87</accession>
<protein>
    <submittedName>
        <fullName evidence="2">Uncharacterized protein</fullName>
    </submittedName>
</protein>
<keyword evidence="1" id="KW-0732">Signal</keyword>